<keyword evidence="1" id="KW-0472">Membrane</keyword>
<accession>A0A061GVR6</accession>
<evidence type="ECO:0000313" key="3">
    <source>
        <dbReference type="EMBL" id="EOY33252.1"/>
    </source>
</evidence>
<dbReference type="PANTHER" id="PTHR31325">
    <property type="entry name" value="OS01G0798800 PROTEIN-RELATED"/>
    <property type="match status" value="1"/>
</dbReference>
<dbReference type="Pfam" id="PF04578">
    <property type="entry name" value="DUF594"/>
    <property type="match status" value="1"/>
</dbReference>
<feature type="transmembrane region" description="Helical" evidence="1">
    <location>
        <begin position="329"/>
        <end position="349"/>
    </location>
</feature>
<name>A0A061GVR6_THECC</name>
<keyword evidence="1" id="KW-1133">Transmembrane helix</keyword>
<dbReference type="AlphaFoldDB" id="A0A061GVR6"/>
<feature type="transmembrane region" description="Helical" evidence="1">
    <location>
        <begin position="113"/>
        <end position="132"/>
    </location>
</feature>
<dbReference type="InterPro" id="IPR025315">
    <property type="entry name" value="DUF4220"/>
</dbReference>
<evidence type="ECO:0000256" key="1">
    <source>
        <dbReference type="SAM" id="Phobius"/>
    </source>
</evidence>
<evidence type="ECO:0000313" key="4">
    <source>
        <dbReference type="Proteomes" id="UP000026915"/>
    </source>
</evidence>
<dbReference type="Gramene" id="EOY33252">
    <property type="protein sequence ID" value="EOY33252"/>
    <property type="gene ID" value="TCM_041206"/>
</dbReference>
<dbReference type="InParanoid" id="A0A061GVR6"/>
<proteinExistence type="predicted"/>
<dbReference type="Proteomes" id="UP000026915">
    <property type="component" value="Chromosome 9"/>
</dbReference>
<keyword evidence="1" id="KW-0812">Transmembrane</keyword>
<feature type="transmembrane region" description="Helical" evidence="1">
    <location>
        <begin position="48"/>
        <end position="69"/>
    </location>
</feature>
<dbReference type="InterPro" id="IPR007658">
    <property type="entry name" value="DUF594"/>
</dbReference>
<feature type="domain" description="DUF4220" evidence="2">
    <location>
        <begin position="51"/>
        <end position="395"/>
    </location>
</feature>
<organism evidence="3 4">
    <name type="scientific">Theobroma cacao</name>
    <name type="common">Cacao</name>
    <name type="synonym">Cocoa</name>
    <dbReference type="NCBI Taxonomy" id="3641"/>
    <lineage>
        <taxon>Eukaryota</taxon>
        <taxon>Viridiplantae</taxon>
        <taxon>Streptophyta</taxon>
        <taxon>Embryophyta</taxon>
        <taxon>Tracheophyta</taxon>
        <taxon>Spermatophyta</taxon>
        <taxon>Magnoliopsida</taxon>
        <taxon>eudicotyledons</taxon>
        <taxon>Gunneridae</taxon>
        <taxon>Pentapetalae</taxon>
        <taxon>rosids</taxon>
        <taxon>malvids</taxon>
        <taxon>Malvales</taxon>
        <taxon>Malvaceae</taxon>
        <taxon>Byttnerioideae</taxon>
        <taxon>Theobroma</taxon>
    </lineage>
</organism>
<reference evidence="3 4" key="1">
    <citation type="journal article" date="2013" name="Genome Biol.">
        <title>The genome sequence of the most widely cultivated cacao type and its use to identify candidate genes regulating pod color.</title>
        <authorList>
            <person name="Motamayor J.C."/>
            <person name="Mockaitis K."/>
            <person name="Schmutz J."/>
            <person name="Haiminen N."/>
            <person name="Iii D.L."/>
            <person name="Cornejo O."/>
            <person name="Findley S.D."/>
            <person name="Zheng P."/>
            <person name="Utro F."/>
            <person name="Royaert S."/>
            <person name="Saski C."/>
            <person name="Jenkins J."/>
            <person name="Podicheti R."/>
            <person name="Zhao M."/>
            <person name="Scheffler B.E."/>
            <person name="Stack J.C."/>
            <person name="Feltus F.A."/>
            <person name="Mustiga G.M."/>
            <person name="Amores F."/>
            <person name="Phillips W."/>
            <person name="Marelli J.P."/>
            <person name="May G.D."/>
            <person name="Shapiro H."/>
            <person name="Ma J."/>
            <person name="Bustamante C.D."/>
            <person name="Schnell R.J."/>
            <person name="Main D."/>
            <person name="Gilbert D."/>
            <person name="Parida L."/>
            <person name="Kuhn D.N."/>
        </authorList>
    </citation>
    <scope>NUCLEOTIDE SEQUENCE [LARGE SCALE GENOMIC DNA]</scope>
    <source>
        <strain evidence="4">cv. Matina 1-6</strain>
    </source>
</reference>
<dbReference type="EMBL" id="CM001887">
    <property type="protein sequence ID" value="EOY33252.1"/>
    <property type="molecule type" value="Genomic_DNA"/>
</dbReference>
<dbReference type="HOGENOM" id="CLU_009180_3_0_1"/>
<dbReference type="OMA" id="MEVEGHW"/>
<dbReference type="eggNOG" id="ENOG502QQBP">
    <property type="taxonomic scope" value="Eukaryota"/>
</dbReference>
<dbReference type="STRING" id="3641.A0A061GVR6"/>
<sequence>MQIFSERWRELWNQWELRSLVLLSLSLQIILIFFGNRRKYIARNWIRFILWLAYLSADYVATVSLGILASNQGDLDDGSLDNAIMSFWAPFLLLHLGGPDTITAYSLEDNELWLRHLLGLVTQVGVAFYVFIRSLKPMKLNFVAIPMFIAGTVKYGERTWVLRSASSQHFRESLLQRPDPGPNYAKFMEDYNLKEREGFELSCTAKQAFTVVPRTNSFQGGSLIPDGAILIAAYDFFNTCKRLFADLILSFHDIEKSHSYFQRCHWDEAFKVIEVELGFVYDLLYTKASIVYSNWGVFLRSVSLSSTIIALATFSMIDRQGFKTVDVSITYLLLIGAIFLEIYAILVLLSSEWTMLWLSKQEKFPVSQTYEAISTFKFITSMNRWSNYMEQYSLIGSCFRGEPDDLHGVQRRGWIHKHVHGNITSESVSPCLKEFVFEELVEKSKVASNFSISRQLCACRGEQVLGEKNCLDKLGWSVEVEFDHSILLWHIATSLCYCYDQKRNLSSVLDSRCKVSKLISEYLLFILVKRPSMMPNGIGQIRFQDTICEAIEFIQERKFISNASLACEKLLQVDTRIEPAIVKGDRSKSVLFDACRLAKELHSLEQERKWHTKEKWELVSHVWLEMLSYAASQCRWNQHAQQLRRGGELLTHVWLLMAHLGLTKQFHISQGHVRAKIVRQ</sequence>
<protein>
    <recommendedName>
        <fullName evidence="2">DUF4220 domain-containing protein</fullName>
    </recommendedName>
</protein>
<evidence type="ECO:0000259" key="2">
    <source>
        <dbReference type="Pfam" id="PF13968"/>
    </source>
</evidence>
<feature type="transmembrane region" description="Helical" evidence="1">
    <location>
        <begin position="297"/>
        <end position="317"/>
    </location>
</feature>
<feature type="transmembrane region" description="Helical" evidence="1">
    <location>
        <begin position="20"/>
        <end position="36"/>
    </location>
</feature>
<dbReference type="Pfam" id="PF13968">
    <property type="entry name" value="DUF4220"/>
    <property type="match status" value="1"/>
</dbReference>
<keyword evidence="4" id="KW-1185">Reference proteome</keyword>
<gene>
    <name evidence="3" type="ORF">TCM_041206</name>
</gene>